<dbReference type="PANTHER" id="PTHR13767">
    <property type="entry name" value="TRNA-PSEUDOURIDINE SYNTHASE"/>
    <property type="match status" value="1"/>
</dbReference>
<dbReference type="InterPro" id="IPR002501">
    <property type="entry name" value="PsdUridine_synth_N"/>
</dbReference>
<sequence length="286" mass="34564">MFYLINKHKWLTSFWVLHLLRKKLGIKKIGHTWTLDPLATGLLLVATGNSTKLIPYLEKKSKTYIFAFNIDWVSPTWDLEWEITHFDEKVLEARKAMITKDSIIEIIRTKFNWKISQIPPKYSAIKIDWKKAYDLVRSGKEFEMKKREIEIFDSKLISYDFPEIKIEMTVSAGAYIRTIAEDIWKELGLWWYITLLHRNKIWEITEDMSQELDATEECNCISEEFLFPEFKKLDITEFELSELKLWREITRAWLTHWDKYFANYKWKNESLVEYRDDKLIIVRNWL</sequence>
<keyword evidence="4" id="KW-0819">tRNA processing</keyword>
<organism evidence="7">
    <name type="scientific">uncultured bacterium</name>
    <name type="common">gcode 4</name>
    <dbReference type="NCBI Taxonomy" id="1234023"/>
    <lineage>
        <taxon>Bacteria</taxon>
        <taxon>environmental samples</taxon>
    </lineage>
</organism>
<dbReference type="Pfam" id="PF01509">
    <property type="entry name" value="TruB_N"/>
    <property type="match status" value="1"/>
</dbReference>
<feature type="domain" description="Pseudouridine synthase II N-terminal" evidence="6">
    <location>
        <begin position="21"/>
        <end position="176"/>
    </location>
</feature>
<dbReference type="NCBIfam" id="TIGR00431">
    <property type="entry name" value="TruB"/>
    <property type="match status" value="1"/>
</dbReference>
<dbReference type="AlphaFoldDB" id="K2G438"/>
<dbReference type="InterPro" id="IPR020103">
    <property type="entry name" value="PsdUridine_synth_cat_dom_sf"/>
</dbReference>
<comment type="catalytic activity">
    <reaction evidence="1">
        <text>uridine(55) in tRNA = pseudouridine(55) in tRNA</text>
        <dbReference type="Rhea" id="RHEA:42532"/>
        <dbReference type="Rhea" id="RHEA-COMP:10101"/>
        <dbReference type="Rhea" id="RHEA-COMP:10102"/>
        <dbReference type="ChEBI" id="CHEBI:65314"/>
        <dbReference type="ChEBI" id="CHEBI:65315"/>
        <dbReference type="EC" id="5.4.99.25"/>
    </reaction>
</comment>
<dbReference type="InterPro" id="IPR014780">
    <property type="entry name" value="tRNA_psdUridine_synth_TruB"/>
</dbReference>
<dbReference type="SUPFAM" id="SSF55120">
    <property type="entry name" value="Pseudouridine synthase"/>
    <property type="match status" value="1"/>
</dbReference>
<dbReference type="PANTHER" id="PTHR13767:SF2">
    <property type="entry name" value="PSEUDOURIDYLATE SYNTHASE TRUB1"/>
    <property type="match status" value="1"/>
</dbReference>
<dbReference type="GO" id="GO:1990481">
    <property type="term" value="P:mRNA pseudouridine synthesis"/>
    <property type="evidence" value="ECO:0007669"/>
    <property type="project" value="TreeGrafter"/>
</dbReference>
<dbReference type="EC" id="5.4.99.25" evidence="3"/>
<dbReference type="Gene3D" id="3.30.2350.10">
    <property type="entry name" value="Pseudouridine synthase"/>
    <property type="match status" value="1"/>
</dbReference>
<dbReference type="GO" id="GO:0006400">
    <property type="term" value="P:tRNA modification"/>
    <property type="evidence" value="ECO:0007669"/>
    <property type="project" value="TreeGrafter"/>
</dbReference>
<comment type="caution">
    <text evidence="7">The sequence shown here is derived from an EMBL/GenBank/DDBJ whole genome shotgun (WGS) entry which is preliminary data.</text>
</comment>
<dbReference type="GO" id="GO:0003723">
    <property type="term" value="F:RNA binding"/>
    <property type="evidence" value="ECO:0007669"/>
    <property type="project" value="InterPro"/>
</dbReference>
<proteinExistence type="inferred from homology"/>
<evidence type="ECO:0000256" key="4">
    <source>
        <dbReference type="ARBA" id="ARBA00022694"/>
    </source>
</evidence>
<evidence type="ECO:0000256" key="1">
    <source>
        <dbReference type="ARBA" id="ARBA00000385"/>
    </source>
</evidence>
<dbReference type="GO" id="GO:0160148">
    <property type="term" value="F:tRNA pseudouridine(55) synthase activity"/>
    <property type="evidence" value="ECO:0007669"/>
    <property type="project" value="UniProtKB-EC"/>
</dbReference>
<reference evidence="7" key="1">
    <citation type="journal article" date="2012" name="Science">
        <title>Fermentation, hydrogen, and sulfur metabolism in multiple uncultivated bacterial phyla.</title>
        <authorList>
            <person name="Wrighton K.C."/>
            <person name="Thomas B.C."/>
            <person name="Sharon I."/>
            <person name="Miller C.S."/>
            <person name="Castelle C.J."/>
            <person name="VerBerkmoes N.C."/>
            <person name="Wilkins M.J."/>
            <person name="Hettich R.L."/>
            <person name="Lipton M.S."/>
            <person name="Williams K.H."/>
            <person name="Long P.E."/>
            <person name="Banfield J.F."/>
        </authorList>
    </citation>
    <scope>NUCLEOTIDE SEQUENCE [LARGE SCALE GENOMIC DNA]</scope>
</reference>
<keyword evidence="5" id="KW-0413">Isomerase</keyword>
<name>K2G438_9BACT</name>
<evidence type="ECO:0000256" key="3">
    <source>
        <dbReference type="ARBA" id="ARBA00012787"/>
    </source>
</evidence>
<dbReference type="EMBL" id="AMFJ01000062">
    <property type="protein sequence ID" value="EKE30003.1"/>
    <property type="molecule type" value="Genomic_DNA"/>
</dbReference>
<evidence type="ECO:0000313" key="7">
    <source>
        <dbReference type="EMBL" id="EKE30003.1"/>
    </source>
</evidence>
<comment type="similarity">
    <text evidence="2">Belongs to the pseudouridine synthase TruB family. Type 1 subfamily.</text>
</comment>
<accession>K2G438</accession>
<evidence type="ECO:0000259" key="6">
    <source>
        <dbReference type="Pfam" id="PF01509"/>
    </source>
</evidence>
<evidence type="ECO:0000256" key="2">
    <source>
        <dbReference type="ARBA" id="ARBA00005642"/>
    </source>
</evidence>
<protein>
    <recommendedName>
        <fullName evidence="3">tRNA pseudouridine(55) synthase</fullName>
        <ecNumber evidence="3">5.4.99.25</ecNumber>
    </recommendedName>
</protein>
<gene>
    <name evidence="7" type="ORF">ACD_2C00062G0006</name>
</gene>
<evidence type="ECO:0000256" key="5">
    <source>
        <dbReference type="ARBA" id="ARBA00023235"/>
    </source>
</evidence>